<accession>A0ABP0HCU4</accession>
<evidence type="ECO:0000313" key="1">
    <source>
        <dbReference type="EMBL" id="CAK8988048.1"/>
    </source>
</evidence>
<proteinExistence type="predicted"/>
<reference evidence="1 2" key="1">
    <citation type="submission" date="2024-02" db="EMBL/GenBank/DDBJ databases">
        <authorList>
            <person name="Chen Y."/>
            <person name="Shah S."/>
            <person name="Dougan E. K."/>
            <person name="Thang M."/>
            <person name="Chan C."/>
        </authorList>
    </citation>
    <scope>NUCLEOTIDE SEQUENCE [LARGE SCALE GENOMIC DNA]</scope>
</reference>
<comment type="caution">
    <text evidence="1">The sequence shown here is derived from an EMBL/GenBank/DDBJ whole genome shotgun (WGS) entry which is preliminary data.</text>
</comment>
<keyword evidence="2" id="KW-1185">Reference proteome</keyword>
<gene>
    <name evidence="1" type="ORF">CCMP2556_LOCUS1111</name>
</gene>
<evidence type="ECO:0000313" key="2">
    <source>
        <dbReference type="Proteomes" id="UP001642484"/>
    </source>
</evidence>
<sequence>MLDVLHVQLALAVLAVVWADEVPAANLSCSRGIRCESDVTNAYGSFSYRIFVLGNVRQYSDGPRPDYIFTPIFKTLLHGLRSRGKECGYMTGFVDKAKLRQLNASNGDVVVFVSYIGATDFERSCRKNGSLGSRGVYCIFYSTEFELKTGATYSRVAESGNFCEVWEYTRANRPHRQDQSVRYIPPGFMPVKEGPERNDARVQKASHSFNINNMTLFFDGQWTPARRQCWEHLQDVPYFRHFRQHFGVFNDDAWEQLVLKGSNVFVNLHRERNFTKEQKPLETFRVARFLSLGGVVLTDEVNSKDAELYDGMILIEPKLCHDHSLWSPIVRELFTNDVKLRIWKANAYKAFKATFMPHKVLADAGVWGGLSV</sequence>
<dbReference type="EMBL" id="CAXAMN010000348">
    <property type="protein sequence ID" value="CAK8988048.1"/>
    <property type="molecule type" value="Genomic_DNA"/>
</dbReference>
<name>A0ABP0HCU4_9DINO</name>
<organism evidence="1 2">
    <name type="scientific">Durusdinium trenchii</name>
    <dbReference type="NCBI Taxonomy" id="1381693"/>
    <lineage>
        <taxon>Eukaryota</taxon>
        <taxon>Sar</taxon>
        <taxon>Alveolata</taxon>
        <taxon>Dinophyceae</taxon>
        <taxon>Suessiales</taxon>
        <taxon>Symbiodiniaceae</taxon>
        <taxon>Durusdinium</taxon>
    </lineage>
</organism>
<protein>
    <submittedName>
        <fullName evidence="1">Uncharacterized protein</fullName>
    </submittedName>
</protein>
<dbReference type="Proteomes" id="UP001642484">
    <property type="component" value="Unassembled WGS sequence"/>
</dbReference>